<accession>A0A1B6L1V6</accession>
<dbReference type="EMBL" id="GEBQ01022453">
    <property type="protein sequence ID" value="JAT17524.1"/>
    <property type="molecule type" value="Transcribed_RNA"/>
</dbReference>
<proteinExistence type="predicted"/>
<evidence type="ECO:0000256" key="1">
    <source>
        <dbReference type="SAM" id="MobiDB-lite"/>
    </source>
</evidence>
<name>A0A1B6L1V6_9HEMI</name>
<gene>
    <name evidence="2" type="ORF">g.41477</name>
</gene>
<sequence>MSPFHTHRWSDSGCTTSLSTLPSTTPTIRVWSWRGCITSPVPAWQACVPRVRGVLRTGPSASPSRSPTISSSTAGRTSRTEWSLQFGIKIEKWSESIDILALARLPAISLYLSQTVIDDRVNARRSSSTVEVDG</sequence>
<organism evidence="2">
    <name type="scientific">Graphocephala atropunctata</name>
    <dbReference type="NCBI Taxonomy" id="36148"/>
    <lineage>
        <taxon>Eukaryota</taxon>
        <taxon>Metazoa</taxon>
        <taxon>Ecdysozoa</taxon>
        <taxon>Arthropoda</taxon>
        <taxon>Hexapoda</taxon>
        <taxon>Insecta</taxon>
        <taxon>Pterygota</taxon>
        <taxon>Neoptera</taxon>
        <taxon>Paraneoptera</taxon>
        <taxon>Hemiptera</taxon>
        <taxon>Auchenorrhyncha</taxon>
        <taxon>Membracoidea</taxon>
        <taxon>Cicadellidae</taxon>
        <taxon>Cicadellinae</taxon>
        <taxon>Cicadellini</taxon>
        <taxon>Graphocephala</taxon>
    </lineage>
</organism>
<protein>
    <submittedName>
        <fullName evidence="2">Uncharacterized protein</fullName>
    </submittedName>
</protein>
<feature type="region of interest" description="Disordered" evidence="1">
    <location>
        <begin position="55"/>
        <end position="80"/>
    </location>
</feature>
<evidence type="ECO:0000313" key="2">
    <source>
        <dbReference type="EMBL" id="JAT17524.1"/>
    </source>
</evidence>
<feature type="non-terminal residue" evidence="2">
    <location>
        <position position="134"/>
    </location>
</feature>
<reference evidence="2" key="1">
    <citation type="submission" date="2015-11" db="EMBL/GenBank/DDBJ databases">
        <title>De novo transcriptome assembly of four potential Pierce s Disease insect vectors from Arizona vineyards.</title>
        <authorList>
            <person name="Tassone E.E."/>
        </authorList>
    </citation>
    <scope>NUCLEOTIDE SEQUENCE</scope>
</reference>
<dbReference type="AlphaFoldDB" id="A0A1B6L1V6"/>
<feature type="compositionally biased region" description="Low complexity" evidence="1">
    <location>
        <begin position="59"/>
        <end position="74"/>
    </location>
</feature>